<evidence type="ECO:0000256" key="2">
    <source>
        <dbReference type="ARBA" id="ARBA00022553"/>
    </source>
</evidence>
<reference evidence="11" key="1">
    <citation type="submission" date="2011-07" db="EMBL/GenBank/DDBJ databases">
        <authorList>
            <consortium name="Caenorhabditis brenneri Sequencing and Analysis Consortium"/>
            <person name="Wilson R.K."/>
        </authorList>
    </citation>
    <scope>NUCLEOTIDE SEQUENCE [LARGE SCALE GENOMIC DNA]</scope>
    <source>
        <strain evidence="11">PB2801</strain>
    </source>
</reference>
<organism evidence="11">
    <name type="scientific">Caenorhabditis brenneri</name>
    <name type="common">Nematode worm</name>
    <dbReference type="NCBI Taxonomy" id="135651"/>
    <lineage>
        <taxon>Eukaryota</taxon>
        <taxon>Metazoa</taxon>
        <taxon>Ecdysozoa</taxon>
        <taxon>Nematoda</taxon>
        <taxon>Chromadorea</taxon>
        <taxon>Rhabditida</taxon>
        <taxon>Rhabditina</taxon>
        <taxon>Rhabditomorpha</taxon>
        <taxon>Rhabditoidea</taxon>
        <taxon>Rhabditidae</taxon>
        <taxon>Peloderinae</taxon>
        <taxon>Caenorhabditis</taxon>
    </lineage>
</organism>
<evidence type="ECO:0000313" key="10">
    <source>
        <dbReference type="EMBL" id="EGT41454.1"/>
    </source>
</evidence>
<comment type="similarity">
    <text evidence="8">Belongs to the protein kinase superfamily.</text>
</comment>
<dbReference type="InParanoid" id="G0MQQ0"/>
<evidence type="ECO:0000256" key="4">
    <source>
        <dbReference type="ARBA" id="ARBA00022741"/>
    </source>
</evidence>
<dbReference type="SUPFAM" id="SSF56112">
    <property type="entry name" value="Protein kinase-like (PK-like)"/>
    <property type="match status" value="1"/>
</dbReference>
<dbReference type="eggNOG" id="KOG0603">
    <property type="taxonomic scope" value="Eukaryota"/>
</dbReference>
<evidence type="ECO:0000256" key="3">
    <source>
        <dbReference type="ARBA" id="ARBA00022679"/>
    </source>
</evidence>
<keyword evidence="3" id="KW-0808">Transferase</keyword>
<feature type="binding site" evidence="7">
    <location>
        <position position="163"/>
    </location>
    <ligand>
        <name>ATP</name>
        <dbReference type="ChEBI" id="CHEBI:30616"/>
    </ligand>
</feature>
<dbReference type="OrthoDB" id="5979581at2759"/>
<dbReference type="GO" id="GO:0004674">
    <property type="term" value="F:protein serine/threonine kinase activity"/>
    <property type="evidence" value="ECO:0007669"/>
    <property type="project" value="UniProtKB-KW"/>
</dbReference>
<evidence type="ECO:0000256" key="1">
    <source>
        <dbReference type="ARBA" id="ARBA00022527"/>
    </source>
</evidence>
<sequence>MKPFELVEKELSDAVKKEVQEVNKEGTLEIVESDEFEAEIVEKEEFEDVGELALRVEACNVLERSIQNVFGKKQVDVNQGSPQDGEFEILQKQEAEPRDEDCGFVMVIAKNDIAVIEQPKKTEMEEEEERVCNYYQIQKRLGSGAFGEVYLVEVGMSMQLAMKVMNKTECLSKDPKGTRVHQESEIQRLLSDSPFIVKLYATFPTANRVFFIMEYADLCNFSELLGGQKLSPDDARFYMAEILAALKHLKQCNIAHRDLKCQNVVVYHNGHIKLCDFGLAKQNMSRNARATTACGTHAYMAPEVYQQWYTRLADIWSFGIMAVRMMTGTIPTGNLVGKEVADFWISFPFPFKLDLPSQPVVVDLIEKLLAPEEDRFDVEDIQNHPFFCTISWETVEKLKLVPPTPKYSDNQNRQTFRIRELDRCEVFEAEEDPLDDFYLETGELCLWINNERKERKAVKKSADSSTMPFLPKI</sequence>
<evidence type="ECO:0000256" key="5">
    <source>
        <dbReference type="ARBA" id="ARBA00022777"/>
    </source>
</evidence>
<dbReference type="InterPro" id="IPR000719">
    <property type="entry name" value="Prot_kinase_dom"/>
</dbReference>
<dbReference type="PANTHER" id="PTHR24351">
    <property type="entry name" value="RIBOSOMAL PROTEIN S6 KINASE"/>
    <property type="match status" value="1"/>
</dbReference>
<keyword evidence="1 8" id="KW-0723">Serine/threonine-protein kinase</keyword>
<keyword evidence="2" id="KW-0597">Phosphoprotein</keyword>
<proteinExistence type="inferred from homology"/>
<dbReference type="InterPro" id="IPR008271">
    <property type="entry name" value="Ser/Thr_kinase_AS"/>
</dbReference>
<evidence type="ECO:0000313" key="11">
    <source>
        <dbReference type="Proteomes" id="UP000008068"/>
    </source>
</evidence>
<dbReference type="Gene3D" id="3.30.200.20">
    <property type="entry name" value="Phosphorylase Kinase, domain 1"/>
    <property type="match status" value="1"/>
</dbReference>
<dbReference type="InterPro" id="IPR017441">
    <property type="entry name" value="Protein_kinase_ATP_BS"/>
</dbReference>
<dbReference type="AlphaFoldDB" id="G0MQQ0"/>
<dbReference type="GO" id="GO:0005524">
    <property type="term" value="F:ATP binding"/>
    <property type="evidence" value="ECO:0007669"/>
    <property type="project" value="UniProtKB-UniRule"/>
</dbReference>
<evidence type="ECO:0000256" key="8">
    <source>
        <dbReference type="RuleBase" id="RU000304"/>
    </source>
</evidence>
<dbReference type="Proteomes" id="UP000008068">
    <property type="component" value="Unassembled WGS sequence"/>
</dbReference>
<keyword evidence="6 7" id="KW-0067">ATP-binding</keyword>
<dbReference type="EMBL" id="GL379807">
    <property type="protein sequence ID" value="EGT41454.1"/>
    <property type="molecule type" value="Genomic_DNA"/>
</dbReference>
<feature type="domain" description="Protein kinase" evidence="9">
    <location>
        <begin position="135"/>
        <end position="387"/>
    </location>
</feature>
<evidence type="ECO:0000256" key="7">
    <source>
        <dbReference type="PROSITE-ProRule" id="PRU10141"/>
    </source>
</evidence>
<keyword evidence="5" id="KW-0418">Kinase</keyword>
<gene>
    <name evidence="10" type="ORF">CAEBREN_21437</name>
</gene>
<protein>
    <recommendedName>
        <fullName evidence="9">Protein kinase domain-containing protein</fullName>
    </recommendedName>
</protein>
<dbReference type="STRING" id="135651.G0MQQ0"/>
<dbReference type="InterPro" id="IPR011009">
    <property type="entry name" value="Kinase-like_dom_sf"/>
</dbReference>
<evidence type="ECO:0000256" key="6">
    <source>
        <dbReference type="ARBA" id="ARBA00022840"/>
    </source>
</evidence>
<dbReference type="HOGENOM" id="CLU_577753_0_0_1"/>
<keyword evidence="11" id="KW-1185">Reference proteome</keyword>
<dbReference type="Gene3D" id="1.10.510.10">
    <property type="entry name" value="Transferase(Phosphotransferase) domain 1"/>
    <property type="match status" value="1"/>
</dbReference>
<dbReference type="SMART" id="SM00220">
    <property type="entry name" value="S_TKc"/>
    <property type="match status" value="1"/>
</dbReference>
<accession>G0MQQ0</accession>
<dbReference type="PROSITE" id="PS50011">
    <property type="entry name" value="PROTEIN_KINASE_DOM"/>
    <property type="match status" value="1"/>
</dbReference>
<dbReference type="PROSITE" id="PS00107">
    <property type="entry name" value="PROTEIN_KINASE_ATP"/>
    <property type="match status" value="1"/>
</dbReference>
<name>G0MQQ0_CAEBE</name>
<keyword evidence="4 7" id="KW-0547">Nucleotide-binding</keyword>
<evidence type="ECO:0000259" key="9">
    <source>
        <dbReference type="PROSITE" id="PS50011"/>
    </source>
</evidence>
<dbReference type="PROSITE" id="PS00108">
    <property type="entry name" value="PROTEIN_KINASE_ST"/>
    <property type="match status" value="1"/>
</dbReference>
<dbReference type="Pfam" id="PF00069">
    <property type="entry name" value="Pkinase"/>
    <property type="match status" value="1"/>
</dbReference>